<reference evidence="1" key="1">
    <citation type="submission" date="2023-06" db="EMBL/GenBank/DDBJ databases">
        <title>Deciphering the underlying mechanisms mediating the transmission of blaNDM gene from human to animals in China.</title>
        <authorList>
            <person name="Chen K."/>
            <person name="Chen S."/>
        </authorList>
    </citation>
    <scope>NUCLEOTIDE SEQUENCE</scope>
    <source>
        <strain evidence="1">1199</strain>
    </source>
</reference>
<accession>A0AAP3A4D2</accession>
<sequence length="75" mass="8030">FTSCVFGWLSTITGVAETSITTIGLLFGEYESGNSATGNYSGCAIPVQLNSYQIADSTFRTRIQANYVNSGVYQS</sequence>
<proteinExistence type="predicted"/>
<name>A0AAP3A4D2_ECOLX</name>
<feature type="non-terminal residue" evidence="1">
    <location>
        <position position="1"/>
    </location>
</feature>
<evidence type="ECO:0000313" key="1">
    <source>
        <dbReference type="EMBL" id="MCV5626001.1"/>
    </source>
</evidence>
<comment type="caution">
    <text evidence="1">The sequence shown here is derived from an EMBL/GenBank/DDBJ whole genome shotgun (WGS) entry which is preliminary data.</text>
</comment>
<protein>
    <submittedName>
        <fullName evidence="1">Uncharacterized protein</fullName>
    </submittedName>
</protein>
<organism evidence="1 2">
    <name type="scientific">Escherichia coli</name>
    <dbReference type="NCBI Taxonomy" id="562"/>
    <lineage>
        <taxon>Bacteria</taxon>
        <taxon>Pseudomonadati</taxon>
        <taxon>Pseudomonadota</taxon>
        <taxon>Gammaproteobacteria</taxon>
        <taxon>Enterobacterales</taxon>
        <taxon>Enterobacteriaceae</taxon>
        <taxon>Escherichia</taxon>
    </lineage>
</organism>
<dbReference type="EMBL" id="JAOVKC010001067">
    <property type="protein sequence ID" value="MCV5626001.1"/>
    <property type="molecule type" value="Genomic_DNA"/>
</dbReference>
<dbReference type="Proteomes" id="UP001208624">
    <property type="component" value="Unassembled WGS sequence"/>
</dbReference>
<dbReference type="AlphaFoldDB" id="A0AAP3A4D2"/>
<evidence type="ECO:0000313" key="2">
    <source>
        <dbReference type="Proteomes" id="UP001208624"/>
    </source>
</evidence>
<gene>
    <name evidence="1" type="ORF">OFN31_30695</name>
</gene>